<evidence type="ECO:0000256" key="3">
    <source>
        <dbReference type="ARBA" id="ARBA00022475"/>
    </source>
</evidence>
<reference evidence="11" key="1">
    <citation type="submission" date="2018-05" db="EMBL/GenBank/DDBJ databases">
        <authorList>
            <person name="Lanie J.A."/>
            <person name="Ng W.-L."/>
            <person name="Kazmierczak K.M."/>
            <person name="Andrzejewski T.M."/>
            <person name="Davidsen T.M."/>
            <person name="Wayne K.J."/>
            <person name="Tettelin H."/>
            <person name="Glass J.I."/>
            <person name="Rusch D."/>
            <person name="Podicherti R."/>
            <person name="Tsui H.-C.T."/>
            <person name="Winkler M.E."/>
        </authorList>
    </citation>
    <scope>NUCLEOTIDE SEQUENCE</scope>
</reference>
<evidence type="ECO:0000256" key="1">
    <source>
        <dbReference type="ARBA" id="ARBA00004651"/>
    </source>
</evidence>
<accession>A0A381N2G5</accession>
<dbReference type="InterPro" id="IPR049142">
    <property type="entry name" value="MS_channel_1st"/>
</dbReference>
<dbReference type="InterPro" id="IPR045275">
    <property type="entry name" value="MscS_archaea/bacteria_type"/>
</dbReference>
<dbReference type="Gene3D" id="3.30.70.100">
    <property type="match status" value="1"/>
</dbReference>
<dbReference type="Gene3D" id="1.10.287.1260">
    <property type="match status" value="1"/>
</dbReference>
<evidence type="ECO:0000256" key="7">
    <source>
        <dbReference type="SAM" id="Phobius"/>
    </source>
</evidence>
<keyword evidence="5 7" id="KW-1133">Transmembrane helix</keyword>
<dbReference type="PANTHER" id="PTHR30221:SF1">
    <property type="entry name" value="SMALL-CONDUCTANCE MECHANOSENSITIVE CHANNEL"/>
    <property type="match status" value="1"/>
</dbReference>
<dbReference type="InterPro" id="IPR049278">
    <property type="entry name" value="MS_channel_C"/>
</dbReference>
<feature type="domain" description="Mechanosensitive ion channel MscS" evidence="8">
    <location>
        <begin position="68"/>
        <end position="133"/>
    </location>
</feature>
<feature type="transmembrane region" description="Helical" evidence="7">
    <location>
        <begin position="21"/>
        <end position="40"/>
    </location>
</feature>
<dbReference type="InterPro" id="IPR006685">
    <property type="entry name" value="MscS_channel_2nd"/>
</dbReference>
<organism evidence="11">
    <name type="scientific">marine metagenome</name>
    <dbReference type="NCBI Taxonomy" id="408172"/>
    <lineage>
        <taxon>unclassified sequences</taxon>
        <taxon>metagenomes</taxon>
        <taxon>ecological metagenomes</taxon>
    </lineage>
</organism>
<feature type="domain" description="Mechanosensitive ion channel transmembrane helices 2/3" evidence="10">
    <location>
        <begin position="26"/>
        <end position="66"/>
    </location>
</feature>
<dbReference type="Pfam" id="PF00924">
    <property type="entry name" value="MS_channel_2nd"/>
    <property type="match status" value="1"/>
</dbReference>
<proteinExistence type="inferred from homology"/>
<evidence type="ECO:0000256" key="5">
    <source>
        <dbReference type="ARBA" id="ARBA00022989"/>
    </source>
</evidence>
<dbReference type="SUPFAM" id="SSF82861">
    <property type="entry name" value="Mechanosensitive channel protein MscS (YggB), transmembrane region"/>
    <property type="match status" value="1"/>
</dbReference>
<name>A0A381N2G5_9ZZZZ</name>
<dbReference type="AlphaFoldDB" id="A0A381N2G5"/>
<gene>
    <name evidence="11" type="ORF">METZ01_LOCUS1088</name>
</gene>
<dbReference type="Pfam" id="PF21082">
    <property type="entry name" value="MS_channel_3rd"/>
    <property type="match status" value="1"/>
</dbReference>
<keyword evidence="3" id="KW-1003">Cell membrane</keyword>
<evidence type="ECO:0000259" key="10">
    <source>
        <dbReference type="Pfam" id="PF21088"/>
    </source>
</evidence>
<evidence type="ECO:0000313" key="11">
    <source>
        <dbReference type="EMBL" id="SUZ48234.1"/>
    </source>
</evidence>
<dbReference type="EMBL" id="UINC01000058">
    <property type="protein sequence ID" value="SUZ48234.1"/>
    <property type="molecule type" value="Genomic_DNA"/>
</dbReference>
<dbReference type="SUPFAM" id="SSF82689">
    <property type="entry name" value="Mechanosensitive channel protein MscS (YggB), C-terminal domain"/>
    <property type="match status" value="1"/>
</dbReference>
<keyword evidence="4 7" id="KW-0812">Transmembrane</keyword>
<dbReference type="SUPFAM" id="SSF50182">
    <property type="entry name" value="Sm-like ribonucleoproteins"/>
    <property type="match status" value="1"/>
</dbReference>
<comment type="subcellular location">
    <subcellularLocation>
        <location evidence="1">Cell membrane</location>
        <topology evidence="1">Multi-pass membrane protein</topology>
    </subcellularLocation>
</comment>
<evidence type="ECO:0000256" key="6">
    <source>
        <dbReference type="ARBA" id="ARBA00023136"/>
    </source>
</evidence>
<dbReference type="GO" id="GO:0005886">
    <property type="term" value="C:plasma membrane"/>
    <property type="evidence" value="ECO:0007669"/>
    <property type="project" value="UniProtKB-SubCell"/>
</dbReference>
<dbReference type="PANTHER" id="PTHR30221">
    <property type="entry name" value="SMALL-CONDUCTANCE MECHANOSENSITIVE CHANNEL"/>
    <property type="match status" value="1"/>
</dbReference>
<dbReference type="InterPro" id="IPR011014">
    <property type="entry name" value="MscS_channel_TM-2"/>
</dbReference>
<dbReference type="InterPro" id="IPR010920">
    <property type="entry name" value="LSM_dom_sf"/>
</dbReference>
<evidence type="ECO:0008006" key="12">
    <source>
        <dbReference type="Google" id="ProtNLM"/>
    </source>
</evidence>
<dbReference type="InterPro" id="IPR023408">
    <property type="entry name" value="MscS_beta-dom_sf"/>
</dbReference>
<evidence type="ECO:0000256" key="2">
    <source>
        <dbReference type="ARBA" id="ARBA00008017"/>
    </source>
</evidence>
<evidence type="ECO:0000256" key="4">
    <source>
        <dbReference type="ARBA" id="ARBA00022692"/>
    </source>
</evidence>
<evidence type="ECO:0000259" key="8">
    <source>
        <dbReference type="Pfam" id="PF00924"/>
    </source>
</evidence>
<comment type="similarity">
    <text evidence="2">Belongs to the MscS (TC 1.A.23) family.</text>
</comment>
<feature type="domain" description="Mechanosensitive ion channel MscS C-terminal" evidence="9">
    <location>
        <begin position="142"/>
        <end position="229"/>
    </location>
</feature>
<protein>
    <recommendedName>
        <fullName evidence="12">Mechanosensitive ion channel protein MscS</fullName>
    </recommendedName>
</protein>
<feature type="transmembrane region" description="Helical" evidence="7">
    <location>
        <begin position="46"/>
        <end position="65"/>
    </location>
</feature>
<dbReference type="InterPro" id="IPR011066">
    <property type="entry name" value="MscS_channel_C_sf"/>
</dbReference>
<dbReference type="Gene3D" id="2.30.30.60">
    <property type="match status" value="1"/>
</dbReference>
<evidence type="ECO:0000259" key="9">
    <source>
        <dbReference type="Pfam" id="PF21082"/>
    </source>
</evidence>
<sequence>MLVGLFNLWAEKQGQGFPSTTMFTNFVYIIVWGIGVMIILDSLNVAITPILTALGVGGLAISLALKETLSDIFSGLHILLSGKVQPGDFAQLDSGERGYITNITWRNTTMLERTNNIINIPNSRLSSAIIKNYDTRESSFSVRIQIGVSYDSNLEKVAKVTKEVADTVASNVDGCNKDSEPVVRFFEFGDSSINLKVYFKAEKYGDQHNIKDIFIRRLHERYNQEGIEIPFPIRTLIHQNSPK</sequence>
<dbReference type="Pfam" id="PF21088">
    <property type="entry name" value="MS_channel_1st"/>
    <property type="match status" value="1"/>
</dbReference>
<dbReference type="GO" id="GO:0008381">
    <property type="term" value="F:mechanosensitive monoatomic ion channel activity"/>
    <property type="evidence" value="ECO:0007669"/>
    <property type="project" value="InterPro"/>
</dbReference>
<keyword evidence="6 7" id="KW-0472">Membrane</keyword>